<evidence type="ECO:0000313" key="9">
    <source>
        <dbReference type="EMBL" id="MDI1491873.1"/>
    </source>
</evidence>
<evidence type="ECO:0000256" key="6">
    <source>
        <dbReference type="ARBA" id="ARBA00022737"/>
    </source>
</evidence>
<evidence type="ECO:0000256" key="1">
    <source>
        <dbReference type="ARBA" id="ARBA00001947"/>
    </source>
</evidence>
<reference evidence="9" key="1">
    <citation type="journal article" date="2023" name="Genome Biol. Evol.">
        <title>First Whole Genome Sequence and Flow Cytometry Genome Size Data for the Lichen-Forming Fungus Ramalina farinacea (Ascomycota).</title>
        <authorList>
            <person name="Llewellyn T."/>
            <person name="Mian S."/>
            <person name="Hill R."/>
            <person name="Leitch I.J."/>
            <person name="Gaya E."/>
        </authorList>
    </citation>
    <scope>NUCLEOTIDE SEQUENCE</scope>
    <source>
        <strain evidence="9">LIQ254RAFAR</strain>
    </source>
</reference>
<keyword evidence="4 9" id="KW-0808">Transferase</keyword>
<sequence length="218" mass="24091">MHRSRNKRKRVIFPFRFKTRQQMMNLQNDITEAATDSGSPIEEIIHGITASDTNMEAISGHEAVPSLFTSPPPIKDILVTETSIQQDEVVEDCIPLLAGAIPGKSAFDFSLSGVPRLERADHVRWLRNYIEAASSMLYDASRPWIVYWCLTGLSLLGEDIRHYSQRLTETFSPAQNPSGGFGGGHGQHSHLAPSYAVVLSLAMVGGDDSLNLVDRRSL</sequence>
<dbReference type="GO" id="GO:0046872">
    <property type="term" value="F:metal ion binding"/>
    <property type="evidence" value="ECO:0007669"/>
    <property type="project" value="UniProtKB-KW"/>
</dbReference>
<dbReference type="EC" id="2.5.1.58" evidence="9"/>
<keyword evidence="10" id="KW-1185">Reference proteome</keyword>
<dbReference type="Gene3D" id="1.50.10.20">
    <property type="match status" value="1"/>
</dbReference>
<dbReference type="InterPro" id="IPR008930">
    <property type="entry name" value="Terpenoid_cyclase/PrenylTrfase"/>
</dbReference>
<evidence type="ECO:0000259" key="8">
    <source>
        <dbReference type="Pfam" id="PF00432"/>
    </source>
</evidence>
<organism evidence="9 10">
    <name type="scientific">Ramalina farinacea</name>
    <dbReference type="NCBI Taxonomy" id="258253"/>
    <lineage>
        <taxon>Eukaryota</taxon>
        <taxon>Fungi</taxon>
        <taxon>Dikarya</taxon>
        <taxon>Ascomycota</taxon>
        <taxon>Pezizomycotina</taxon>
        <taxon>Lecanoromycetes</taxon>
        <taxon>OSLEUM clade</taxon>
        <taxon>Lecanoromycetidae</taxon>
        <taxon>Lecanorales</taxon>
        <taxon>Lecanorineae</taxon>
        <taxon>Ramalinaceae</taxon>
        <taxon>Ramalina</taxon>
    </lineage>
</organism>
<evidence type="ECO:0000256" key="7">
    <source>
        <dbReference type="ARBA" id="ARBA00022833"/>
    </source>
</evidence>
<dbReference type="SUPFAM" id="SSF48239">
    <property type="entry name" value="Terpenoid cyclases/Protein prenyltransferases"/>
    <property type="match status" value="1"/>
</dbReference>
<dbReference type="GO" id="GO:0005965">
    <property type="term" value="C:protein farnesyltransferase complex"/>
    <property type="evidence" value="ECO:0007669"/>
    <property type="project" value="TreeGrafter"/>
</dbReference>
<feature type="domain" description="Prenyltransferase alpha-alpha toroid" evidence="8">
    <location>
        <begin position="117"/>
        <end position="217"/>
    </location>
</feature>
<dbReference type="PANTHER" id="PTHR11774">
    <property type="entry name" value="GERANYLGERANYL TRANSFERASE TYPE BETA SUBUNIT"/>
    <property type="match status" value="1"/>
</dbReference>
<evidence type="ECO:0000256" key="4">
    <source>
        <dbReference type="ARBA" id="ARBA00022679"/>
    </source>
</evidence>
<dbReference type="AlphaFoldDB" id="A0AA43QVX4"/>
<keyword evidence="3" id="KW-0637">Prenyltransferase</keyword>
<evidence type="ECO:0000313" key="10">
    <source>
        <dbReference type="Proteomes" id="UP001161017"/>
    </source>
</evidence>
<dbReference type="Proteomes" id="UP001161017">
    <property type="component" value="Unassembled WGS sequence"/>
</dbReference>
<protein>
    <submittedName>
        <fullName evidence="9">CAAX farnesyltransferase (FTase) subunit beta</fullName>
        <ecNumber evidence="9">2.5.1.58</ecNumber>
    </submittedName>
</protein>
<evidence type="ECO:0000256" key="5">
    <source>
        <dbReference type="ARBA" id="ARBA00022723"/>
    </source>
</evidence>
<proteinExistence type="inferred from homology"/>
<comment type="cofactor">
    <cofactor evidence="1">
        <name>Zn(2+)</name>
        <dbReference type="ChEBI" id="CHEBI:29105"/>
    </cofactor>
</comment>
<keyword evidence="6" id="KW-0677">Repeat</keyword>
<evidence type="ECO:0000256" key="3">
    <source>
        <dbReference type="ARBA" id="ARBA00022602"/>
    </source>
</evidence>
<dbReference type="InterPro" id="IPR001330">
    <property type="entry name" value="Prenyltrans"/>
</dbReference>
<dbReference type="Pfam" id="PF00432">
    <property type="entry name" value="Prenyltrans"/>
    <property type="match status" value="1"/>
</dbReference>
<comment type="caution">
    <text evidence="9">The sequence shown here is derived from an EMBL/GenBank/DDBJ whole genome shotgun (WGS) entry which is preliminary data.</text>
</comment>
<keyword evidence="7" id="KW-0862">Zinc</keyword>
<name>A0AA43QVX4_9LECA</name>
<accession>A0AA43QVX4</accession>
<gene>
    <name evidence="9" type="primary">RAM1_1</name>
    <name evidence="9" type="ORF">OHK93_003084</name>
</gene>
<evidence type="ECO:0000256" key="2">
    <source>
        <dbReference type="ARBA" id="ARBA00010497"/>
    </source>
</evidence>
<dbReference type="PANTHER" id="PTHR11774:SF6">
    <property type="entry name" value="PROTEIN FARNESYLTRANSFERASE SUBUNIT BETA"/>
    <property type="match status" value="1"/>
</dbReference>
<dbReference type="InterPro" id="IPR045089">
    <property type="entry name" value="PGGT1B-like"/>
</dbReference>
<dbReference type="GO" id="GO:0004660">
    <property type="term" value="F:protein farnesyltransferase activity"/>
    <property type="evidence" value="ECO:0007669"/>
    <property type="project" value="UniProtKB-EC"/>
</dbReference>
<dbReference type="EMBL" id="JAPUFD010000016">
    <property type="protein sequence ID" value="MDI1491873.1"/>
    <property type="molecule type" value="Genomic_DNA"/>
</dbReference>
<keyword evidence="5" id="KW-0479">Metal-binding</keyword>
<comment type="similarity">
    <text evidence="2">Belongs to the protein prenyltransferase subunit beta family.</text>
</comment>